<feature type="domain" description="Stress-response A/B barrel" evidence="1">
    <location>
        <begin position="7"/>
        <end position="103"/>
    </location>
</feature>
<dbReference type="AlphaFoldDB" id="A0A1T4KPK6"/>
<organism evidence="2 3">
    <name type="scientific">Sediminibacterium ginsengisoli</name>
    <dbReference type="NCBI Taxonomy" id="413434"/>
    <lineage>
        <taxon>Bacteria</taxon>
        <taxon>Pseudomonadati</taxon>
        <taxon>Bacteroidota</taxon>
        <taxon>Chitinophagia</taxon>
        <taxon>Chitinophagales</taxon>
        <taxon>Chitinophagaceae</taxon>
        <taxon>Sediminibacterium</taxon>
    </lineage>
</organism>
<dbReference type="Pfam" id="PF07876">
    <property type="entry name" value="Dabb"/>
    <property type="match status" value="1"/>
</dbReference>
<protein>
    <submittedName>
        <fullName evidence="2">Stress responsive A/B Barrel Domain</fullName>
    </submittedName>
</protein>
<dbReference type="PROSITE" id="PS51502">
    <property type="entry name" value="S_R_A_B_BARREL"/>
    <property type="match status" value="1"/>
</dbReference>
<proteinExistence type="predicted"/>
<dbReference type="RefSeq" id="WP_078830028.1">
    <property type="nucleotide sequence ID" value="NZ_FUWH01000002.1"/>
</dbReference>
<dbReference type="SMART" id="SM00886">
    <property type="entry name" value="Dabb"/>
    <property type="match status" value="1"/>
</dbReference>
<evidence type="ECO:0000313" key="3">
    <source>
        <dbReference type="Proteomes" id="UP000190888"/>
    </source>
</evidence>
<sequence length="109" mass="12463">MLKQEHFIHQVYFWLNNPGNENDYMALLKGLEKLVKIAAIQQCHIGVPHTASTGETVEGSYSFSFLVVFTSKDAYEHYLQDPIHLHFVDTCKHLWNKALVYDSVGAKPV</sequence>
<dbReference type="SUPFAM" id="SSF54909">
    <property type="entry name" value="Dimeric alpha+beta barrel"/>
    <property type="match status" value="1"/>
</dbReference>
<evidence type="ECO:0000259" key="1">
    <source>
        <dbReference type="PROSITE" id="PS51502"/>
    </source>
</evidence>
<dbReference type="Gene3D" id="3.30.70.100">
    <property type="match status" value="1"/>
</dbReference>
<name>A0A1T4KPK6_9BACT</name>
<dbReference type="InterPro" id="IPR013097">
    <property type="entry name" value="Dabb"/>
</dbReference>
<accession>A0A1T4KPK6</accession>
<gene>
    <name evidence="2" type="ORF">SAMN04488132_10244</name>
</gene>
<evidence type="ECO:0000313" key="2">
    <source>
        <dbReference type="EMBL" id="SJZ44356.1"/>
    </source>
</evidence>
<dbReference type="OrthoDB" id="7189263at2"/>
<dbReference type="Proteomes" id="UP000190888">
    <property type="component" value="Unassembled WGS sequence"/>
</dbReference>
<keyword evidence="3" id="KW-1185">Reference proteome</keyword>
<dbReference type="InterPro" id="IPR011008">
    <property type="entry name" value="Dimeric_a/b-barrel"/>
</dbReference>
<dbReference type="EMBL" id="FUWH01000002">
    <property type="protein sequence ID" value="SJZ44356.1"/>
    <property type="molecule type" value="Genomic_DNA"/>
</dbReference>
<reference evidence="2 3" key="1">
    <citation type="submission" date="2017-02" db="EMBL/GenBank/DDBJ databases">
        <authorList>
            <person name="Peterson S.W."/>
        </authorList>
    </citation>
    <scope>NUCLEOTIDE SEQUENCE [LARGE SCALE GENOMIC DNA]</scope>
    <source>
        <strain evidence="2 3">DSM 22335</strain>
    </source>
</reference>
<dbReference type="STRING" id="413434.SAMN04488132_10244"/>